<dbReference type="InterPro" id="IPR056884">
    <property type="entry name" value="NPHP3-like_N"/>
</dbReference>
<dbReference type="InterPro" id="IPR027417">
    <property type="entry name" value="P-loop_NTPase"/>
</dbReference>
<feature type="compositionally biased region" description="Basic and acidic residues" evidence="2">
    <location>
        <begin position="663"/>
        <end position="678"/>
    </location>
</feature>
<dbReference type="PANTHER" id="PTHR10039:SF5">
    <property type="entry name" value="NACHT DOMAIN-CONTAINING PROTEIN"/>
    <property type="match status" value="1"/>
</dbReference>
<dbReference type="PANTHER" id="PTHR10039">
    <property type="entry name" value="AMELOGENIN"/>
    <property type="match status" value="1"/>
</dbReference>
<dbReference type="Gene3D" id="3.40.50.300">
    <property type="entry name" value="P-loop containing nucleotide triphosphate hydrolases"/>
    <property type="match status" value="1"/>
</dbReference>
<feature type="domain" description="Nephrocystin 3-like N-terminal" evidence="3">
    <location>
        <begin position="141"/>
        <end position="321"/>
    </location>
</feature>
<dbReference type="InterPro" id="IPR056693">
    <property type="entry name" value="DUF7791"/>
</dbReference>
<proteinExistence type="predicted"/>
<comment type="caution">
    <text evidence="5">The sequence shown here is derived from an EMBL/GenBank/DDBJ whole genome shotgun (WGS) entry which is preliminary data.</text>
</comment>
<feature type="region of interest" description="Disordered" evidence="2">
    <location>
        <begin position="113"/>
        <end position="139"/>
    </location>
</feature>
<dbReference type="Pfam" id="PF25053">
    <property type="entry name" value="DUF7791"/>
    <property type="match status" value="1"/>
</dbReference>
<dbReference type="Pfam" id="PF24883">
    <property type="entry name" value="NPHP3_N"/>
    <property type="match status" value="1"/>
</dbReference>
<organism evidence="5 6">
    <name type="scientific">Diaporthe eres</name>
    <name type="common">Phomopsis oblonga</name>
    <dbReference type="NCBI Taxonomy" id="83184"/>
    <lineage>
        <taxon>Eukaryota</taxon>
        <taxon>Fungi</taxon>
        <taxon>Dikarya</taxon>
        <taxon>Ascomycota</taxon>
        <taxon>Pezizomycotina</taxon>
        <taxon>Sordariomycetes</taxon>
        <taxon>Sordariomycetidae</taxon>
        <taxon>Diaporthales</taxon>
        <taxon>Diaporthaceae</taxon>
        <taxon>Diaporthe</taxon>
        <taxon>Diaporthe eres species complex</taxon>
    </lineage>
</organism>
<evidence type="ECO:0000313" key="5">
    <source>
        <dbReference type="EMBL" id="KAK7710592.1"/>
    </source>
</evidence>
<gene>
    <name evidence="5" type="ORF">SLS63_012909</name>
</gene>
<keyword evidence="1" id="KW-0677">Repeat</keyword>
<evidence type="ECO:0000256" key="2">
    <source>
        <dbReference type="SAM" id="MobiDB-lite"/>
    </source>
</evidence>
<name>A0ABR1NPZ7_DIAER</name>
<dbReference type="EMBL" id="JAKNSF020000156">
    <property type="protein sequence ID" value="KAK7710592.1"/>
    <property type="molecule type" value="Genomic_DNA"/>
</dbReference>
<protein>
    <recommendedName>
        <fullName evidence="7">NACHT domain-containing protein</fullName>
    </recommendedName>
</protein>
<dbReference type="SUPFAM" id="SSF52540">
    <property type="entry name" value="P-loop containing nucleoside triphosphate hydrolases"/>
    <property type="match status" value="1"/>
</dbReference>
<feature type="non-terminal residue" evidence="5">
    <location>
        <position position="1"/>
    </location>
</feature>
<reference evidence="5 6" key="1">
    <citation type="submission" date="2024-02" db="EMBL/GenBank/DDBJ databases">
        <title>De novo assembly and annotation of 12 fungi associated with fruit tree decline syndrome in Ontario, Canada.</title>
        <authorList>
            <person name="Sulman M."/>
            <person name="Ellouze W."/>
            <person name="Ilyukhin E."/>
        </authorList>
    </citation>
    <scope>NUCLEOTIDE SEQUENCE [LARGE SCALE GENOMIC DNA]</scope>
    <source>
        <strain evidence="5 6">M169</strain>
    </source>
</reference>
<evidence type="ECO:0000259" key="4">
    <source>
        <dbReference type="Pfam" id="PF25053"/>
    </source>
</evidence>
<accession>A0ABR1NPZ7</accession>
<feature type="domain" description="DUF7791" evidence="4">
    <location>
        <begin position="428"/>
        <end position="549"/>
    </location>
</feature>
<feature type="compositionally biased region" description="Basic and acidic residues" evidence="2">
    <location>
        <begin position="126"/>
        <end position="139"/>
    </location>
</feature>
<feature type="region of interest" description="Disordered" evidence="2">
    <location>
        <begin position="655"/>
        <end position="678"/>
    </location>
</feature>
<keyword evidence="6" id="KW-1185">Reference proteome</keyword>
<evidence type="ECO:0000259" key="3">
    <source>
        <dbReference type="Pfam" id="PF24883"/>
    </source>
</evidence>
<evidence type="ECO:0000256" key="1">
    <source>
        <dbReference type="ARBA" id="ARBA00022737"/>
    </source>
</evidence>
<evidence type="ECO:0000313" key="6">
    <source>
        <dbReference type="Proteomes" id="UP001430848"/>
    </source>
</evidence>
<sequence>ETTRDLKKRIKQLRHENEALSAQLGIQLEGIRDEINKIRGEITIADSKAGVEKGADSKFKEEMNFLTTRLVEVNLESDKICRKGQILASLQLPGRLARYDNICDAHEGTFQWGFQSPTASDDNDEEEHKEKGEEGGKTSIERGGFLPWLESEVESIFWVAGKPGSGKSTFMKFVSNHPRTRDALSVWAKGPSQKVIVASHYFWSTGNKIQRSQNGLWRSLLFDILRQAPKLIPLVCTDKQLWLADSEPLSFTLGHSWTTNELRECLQRLAELSQHECDIRVCIFVDGLDEFEHDQLDHHDLVEILLGLSRSRFVKICVSSRPWNVFEKSLGKFSKLYMQDLTRRDIQRFAEDRLTSHPSWDEILEAEEAAFLVETITERAQGVFLWVFLVTRLLREGLHNEDTFEELRDTLFSLPSDLEPFFKKMLDSVDRIYHRKMAGFLDISAVATEPHGFEIYHFHELEYKNPDFAKEESIGQFRPPDVAKIRQRVAKRFQAFCKCLLEIDSGGRVQFLHRTVGDWLRTVPMREYLKQKATEGFDAELSTVRAHLAWYKHPYVDHFWTDSDGVGLVVDLRGKQMDLLDSAFSIVHRRISQDRDPTSHQAIRDTLDEFYTATNQLFEAGLIKFVNNQKSIDGLFRGKLKDARLNLFYKPKPTSGNVCQSKRQMEEAQELRQSKRVK</sequence>
<dbReference type="Proteomes" id="UP001430848">
    <property type="component" value="Unassembled WGS sequence"/>
</dbReference>
<evidence type="ECO:0008006" key="7">
    <source>
        <dbReference type="Google" id="ProtNLM"/>
    </source>
</evidence>